<dbReference type="EMBL" id="CP004393">
    <property type="protein sequence ID" value="AJE48182.1"/>
    <property type="molecule type" value="Genomic_DNA"/>
</dbReference>
<evidence type="ECO:0000256" key="3">
    <source>
        <dbReference type="ARBA" id="ARBA00022692"/>
    </source>
</evidence>
<dbReference type="Proteomes" id="UP000031521">
    <property type="component" value="Chromosome"/>
</dbReference>
<evidence type="ECO:0000313" key="9">
    <source>
        <dbReference type="Proteomes" id="UP000031521"/>
    </source>
</evidence>
<evidence type="ECO:0000259" key="7">
    <source>
        <dbReference type="Pfam" id="PF01292"/>
    </source>
</evidence>
<dbReference type="Gene3D" id="1.20.950.20">
    <property type="entry name" value="Transmembrane di-heme cytochromes, Chain C"/>
    <property type="match status" value="1"/>
</dbReference>
<comment type="subcellular location">
    <subcellularLocation>
        <location evidence="1">Cell membrane</location>
        <topology evidence="1">Multi-pass membrane protein</topology>
    </subcellularLocation>
</comment>
<name>A0A0B5E7C9_9RHOB</name>
<dbReference type="OrthoDB" id="196472at2"/>
<evidence type="ECO:0000256" key="5">
    <source>
        <dbReference type="ARBA" id="ARBA00023136"/>
    </source>
</evidence>
<keyword evidence="4 6" id="KW-1133">Transmembrane helix</keyword>
<dbReference type="RefSeq" id="WP_052453386.1">
    <property type="nucleotide sequence ID" value="NZ_CP004393.1"/>
</dbReference>
<feature type="domain" description="Cytochrome b561 bacterial/Ni-hydrogenase" evidence="7">
    <location>
        <begin position="11"/>
        <end position="186"/>
    </location>
</feature>
<dbReference type="HOGENOM" id="CLU_078451_2_1_5"/>
<dbReference type="KEGG" id="cid:P73_3467"/>
<reference evidence="8 9" key="1">
    <citation type="journal article" date="2014" name="Int. J. Syst. Evol. Microbiol.">
        <title>Celeribacter indicus sp. nov., a polycyclic aromatic hydrocarbon-degrading bacterium from deep-sea sediment and reclassification of Huaishuia halophila as Celeribacter halophilus comb. nov.</title>
        <authorList>
            <person name="Lai Q."/>
            <person name="Cao J."/>
            <person name="Yuan J."/>
            <person name="Li F."/>
            <person name="Shao Z."/>
        </authorList>
    </citation>
    <scope>NUCLEOTIDE SEQUENCE [LARGE SCALE GENOMIC DNA]</scope>
    <source>
        <strain evidence="8">P73</strain>
    </source>
</reference>
<dbReference type="InterPro" id="IPR051542">
    <property type="entry name" value="Hydrogenase_cytochrome"/>
</dbReference>
<dbReference type="GO" id="GO:0009055">
    <property type="term" value="F:electron transfer activity"/>
    <property type="evidence" value="ECO:0007669"/>
    <property type="project" value="InterPro"/>
</dbReference>
<keyword evidence="2" id="KW-1003">Cell membrane</keyword>
<keyword evidence="3 6" id="KW-0812">Transmembrane</keyword>
<dbReference type="InterPro" id="IPR016174">
    <property type="entry name" value="Di-haem_cyt_TM"/>
</dbReference>
<protein>
    <submittedName>
        <fullName evidence="8">Cytochrome b561 family protein</fullName>
    </submittedName>
</protein>
<dbReference type="GO" id="GO:0020037">
    <property type="term" value="F:heme binding"/>
    <property type="evidence" value="ECO:0007669"/>
    <property type="project" value="TreeGrafter"/>
</dbReference>
<keyword evidence="9" id="KW-1185">Reference proteome</keyword>
<dbReference type="InterPro" id="IPR011577">
    <property type="entry name" value="Cyt_b561_bac/Ni-Hgenase"/>
</dbReference>
<dbReference type="Pfam" id="PF01292">
    <property type="entry name" value="Ni_hydr_CYTB"/>
    <property type="match status" value="1"/>
</dbReference>
<dbReference type="PANTHER" id="PTHR30485:SF2">
    <property type="entry name" value="BLL0597 PROTEIN"/>
    <property type="match status" value="1"/>
</dbReference>
<dbReference type="PANTHER" id="PTHR30485">
    <property type="entry name" value="NI/FE-HYDROGENASE 1 B-TYPE CYTOCHROME SUBUNIT"/>
    <property type="match status" value="1"/>
</dbReference>
<feature type="transmembrane region" description="Helical" evidence="6">
    <location>
        <begin position="153"/>
        <end position="173"/>
    </location>
</feature>
<organism evidence="8 9">
    <name type="scientific">Celeribacter indicus</name>
    <dbReference type="NCBI Taxonomy" id="1208324"/>
    <lineage>
        <taxon>Bacteria</taxon>
        <taxon>Pseudomonadati</taxon>
        <taxon>Pseudomonadota</taxon>
        <taxon>Alphaproteobacteria</taxon>
        <taxon>Rhodobacterales</taxon>
        <taxon>Roseobacteraceae</taxon>
        <taxon>Celeribacter</taxon>
    </lineage>
</organism>
<feature type="transmembrane region" description="Helical" evidence="6">
    <location>
        <begin position="100"/>
        <end position="122"/>
    </location>
</feature>
<keyword evidence="5 6" id="KW-0472">Membrane</keyword>
<accession>A0A0B5E7C9</accession>
<gene>
    <name evidence="8" type="ORF">P73_3467</name>
</gene>
<evidence type="ECO:0000256" key="1">
    <source>
        <dbReference type="ARBA" id="ARBA00004651"/>
    </source>
</evidence>
<dbReference type="GO" id="GO:0005886">
    <property type="term" value="C:plasma membrane"/>
    <property type="evidence" value="ECO:0007669"/>
    <property type="project" value="UniProtKB-SubCell"/>
</dbReference>
<dbReference type="SUPFAM" id="SSF81342">
    <property type="entry name" value="Transmembrane di-heme cytochromes"/>
    <property type="match status" value="1"/>
</dbReference>
<dbReference type="AlphaFoldDB" id="A0A0B5E7C9"/>
<sequence>MSEVLEKTYLWDPVVRVLHWALVIAFATAWGLGKFGPDQMTLHFYAGYTVAAIVVLRILWGFVGTPTARFANFVKGPKGVLAYARTLPSDRPSHSHGHNAVGAIFVVGVLVVLVMQVLSGLFSDPEDYINVGPLAQYVSLETARWALSWHEPLSTLLLVMVLGHIGAIVWYRWRKGENLVWPMVTGYARLPRRKAPDAAAE</sequence>
<evidence type="ECO:0000256" key="4">
    <source>
        <dbReference type="ARBA" id="ARBA00022989"/>
    </source>
</evidence>
<dbReference type="GO" id="GO:0022904">
    <property type="term" value="P:respiratory electron transport chain"/>
    <property type="evidence" value="ECO:0007669"/>
    <property type="project" value="InterPro"/>
</dbReference>
<feature type="transmembrane region" description="Helical" evidence="6">
    <location>
        <begin position="14"/>
        <end position="33"/>
    </location>
</feature>
<evidence type="ECO:0000256" key="2">
    <source>
        <dbReference type="ARBA" id="ARBA00022475"/>
    </source>
</evidence>
<dbReference type="STRING" id="1208324.P73_3467"/>
<feature type="transmembrane region" description="Helical" evidence="6">
    <location>
        <begin position="45"/>
        <end position="63"/>
    </location>
</feature>
<evidence type="ECO:0000313" key="8">
    <source>
        <dbReference type="EMBL" id="AJE48182.1"/>
    </source>
</evidence>
<proteinExistence type="predicted"/>
<evidence type="ECO:0000256" key="6">
    <source>
        <dbReference type="SAM" id="Phobius"/>
    </source>
</evidence>